<dbReference type="CDD" id="cd00311">
    <property type="entry name" value="TIM"/>
    <property type="match status" value="1"/>
</dbReference>
<dbReference type="NCBIfam" id="TIGR00419">
    <property type="entry name" value="tim"/>
    <property type="match status" value="1"/>
</dbReference>
<dbReference type="PANTHER" id="PTHR21139:SF42">
    <property type="entry name" value="TRIOSEPHOSPHATE ISOMERASE"/>
    <property type="match status" value="1"/>
</dbReference>
<dbReference type="Gene3D" id="3.20.20.70">
    <property type="entry name" value="Aldolase class I"/>
    <property type="match status" value="1"/>
</dbReference>
<keyword evidence="3" id="KW-0963">Cytoplasm</keyword>
<comment type="caution">
    <text evidence="4">The sequence shown here is derived from an EMBL/GenBank/DDBJ whole genome shotgun (WGS) entry which is preliminary data.</text>
</comment>
<accession>A0A538S9F3</accession>
<dbReference type="EMBL" id="VBOR01000090">
    <property type="protein sequence ID" value="TMQ47999.1"/>
    <property type="molecule type" value="Genomic_DNA"/>
</dbReference>
<evidence type="ECO:0000313" key="5">
    <source>
        <dbReference type="Proteomes" id="UP000316292"/>
    </source>
</evidence>
<dbReference type="UniPathway" id="UPA00138"/>
<dbReference type="InterPro" id="IPR000652">
    <property type="entry name" value="Triosephosphate_isomerase"/>
</dbReference>
<reference evidence="4 5" key="1">
    <citation type="journal article" date="2019" name="Nat. Microbiol.">
        <title>Mediterranean grassland soil C-N compound turnover is dependent on rainfall and depth, and is mediated by genomically divergent microorganisms.</title>
        <authorList>
            <person name="Diamond S."/>
            <person name="Andeer P.F."/>
            <person name="Li Z."/>
            <person name="Crits-Christoph A."/>
            <person name="Burstein D."/>
            <person name="Anantharaman K."/>
            <person name="Lane K.R."/>
            <person name="Thomas B.C."/>
            <person name="Pan C."/>
            <person name="Northen T.R."/>
            <person name="Banfield J.F."/>
        </authorList>
    </citation>
    <scope>NUCLEOTIDE SEQUENCE [LARGE SCALE GENOMIC DNA]</scope>
    <source>
        <strain evidence="4">WS_1</strain>
    </source>
</reference>
<dbReference type="Proteomes" id="UP000316292">
    <property type="component" value="Unassembled WGS sequence"/>
</dbReference>
<protein>
    <recommendedName>
        <fullName evidence="3">Triosephosphate isomerase</fullName>
        <ecNumber evidence="3">5.3.1.1</ecNumber>
    </recommendedName>
</protein>
<keyword evidence="3" id="KW-0312">Gluconeogenesis</keyword>
<proteinExistence type="inferred from homology"/>
<dbReference type="PANTHER" id="PTHR21139">
    <property type="entry name" value="TRIOSEPHOSPHATE ISOMERASE"/>
    <property type="match status" value="1"/>
</dbReference>
<organism evidence="4 5">
    <name type="scientific">Eiseniibacteriota bacterium</name>
    <dbReference type="NCBI Taxonomy" id="2212470"/>
    <lineage>
        <taxon>Bacteria</taxon>
        <taxon>Candidatus Eiseniibacteriota</taxon>
    </lineage>
</organism>
<dbReference type="SUPFAM" id="SSF51351">
    <property type="entry name" value="Triosephosphate isomerase (TIM)"/>
    <property type="match status" value="1"/>
</dbReference>
<comment type="pathway">
    <text evidence="3">Carbohydrate degradation; glycolysis; D-glyceraldehyde 3-phosphate from glycerone phosphate: step 1/1.</text>
</comment>
<comment type="subcellular location">
    <subcellularLocation>
        <location evidence="3">Cytoplasm</location>
    </subcellularLocation>
</comment>
<dbReference type="PROSITE" id="PS00171">
    <property type="entry name" value="TIM_1"/>
    <property type="match status" value="1"/>
</dbReference>
<keyword evidence="3" id="KW-0324">Glycolysis</keyword>
<comment type="subunit">
    <text evidence="3">Homodimer.</text>
</comment>
<evidence type="ECO:0000256" key="3">
    <source>
        <dbReference type="RuleBase" id="RU363013"/>
    </source>
</evidence>
<dbReference type="GO" id="GO:0005829">
    <property type="term" value="C:cytosol"/>
    <property type="evidence" value="ECO:0007669"/>
    <property type="project" value="TreeGrafter"/>
</dbReference>
<dbReference type="GO" id="GO:0006096">
    <property type="term" value="P:glycolytic process"/>
    <property type="evidence" value="ECO:0007669"/>
    <property type="project" value="UniProtKB-UniRule"/>
</dbReference>
<gene>
    <name evidence="4" type="ORF">E6K71_08340</name>
</gene>
<dbReference type="UniPathway" id="UPA00109">
    <property type="reaction ID" value="UER00189"/>
</dbReference>
<keyword evidence="2 3" id="KW-0413">Isomerase</keyword>
<dbReference type="EC" id="5.3.1.1" evidence="3"/>
<name>A0A538S9F3_UNCEI</name>
<comment type="similarity">
    <text evidence="1 3">Belongs to the triosephosphate isomerase family.</text>
</comment>
<dbReference type="PROSITE" id="PS51440">
    <property type="entry name" value="TIM_2"/>
    <property type="match status" value="1"/>
</dbReference>
<dbReference type="InterPro" id="IPR020861">
    <property type="entry name" value="Triosephosphate_isomerase_AS"/>
</dbReference>
<evidence type="ECO:0000256" key="2">
    <source>
        <dbReference type="ARBA" id="ARBA00023235"/>
    </source>
</evidence>
<dbReference type="GO" id="GO:0004807">
    <property type="term" value="F:triose-phosphate isomerase activity"/>
    <property type="evidence" value="ECO:0007669"/>
    <property type="project" value="UniProtKB-UniRule"/>
</dbReference>
<comment type="catalytic activity">
    <reaction evidence="3">
        <text>D-glyceraldehyde 3-phosphate = dihydroxyacetone phosphate</text>
        <dbReference type="Rhea" id="RHEA:18585"/>
        <dbReference type="ChEBI" id="CHEBI:57642"/>
        <dbReference type="ChEBI" id="CHEBI:59776"/>
        <dbReference type="EC" id="5.3.1.1"/>
    </reaction>
</comment>
<dbReference type="Pfam" id="PF00121">
    <property type="entry name" value="TIM"/>
    <property type="match status" value="1"/>
</dbReference>
<comment type="pathway">
    <text evidence="3">Carbohydrate biosynthesis; gluconeogenesis.</text>
</comment>
<dbReference type="InterPro" id="IPR013785">
    <property type="entry name" value="Aldolase_TIM"/>
</dbReference>
<dbReference type="GO" id="GO:0019563">
    <property type="term" value="P:glycerol catabolic process"/>
    <property type="evidence" value="ECO:0007669"/>
    <property type="project" value="TreeGrafter"/>
</dbReference>
<dbReference type="GO" id="GO:0046166">
    <property type="term" value="P:glyceraldehyde-3-phosphate biosynthetic process"/>
    <property type="evidence" value="ECO:0007669"/>
    <property type="project" value="TreeGrafter"/>
</dbReference>
<dbReference type="GO" id="GO:0006094">
    <property type="term" value="P:gluconeogenesis"/>
    <property type="evidence" value="ECO:0007669"/>
    <property type="project" value="UniProtKB-UniPathway"/>
</dbReference>
<dbReference type="AlphaFoldDB" id="A0A538S9F3"/>
<evidence type="ECO:0000256" key="1">
    <source>
        <dbReference type="ARBA" id="ARBA00007422"/>
    </source>
</evidence>
<evidence type="ECO:0000313" key="4">
    <source>
        <dbReference type="EMBL" id="TMQ47999.1"/>
    </source>
</evidence>
<sequence length="254" mass="26725">MSRILAGNWKMNLGVAEGTALLRAIGDHAVPAGSLTTVVFPPLTILAALARERRIQDPKLGVQNCHAEPKGPFTGEVSPEMAREAGAELALVGHSERRRLFCENDASVQAKMKGVLRAGLKPVLCIGETLAERERRETRDVLSRQLGRALEGIPARAPLWVAYEPVWAIGTGVVATVDEVAEAHGWVLEELGRMGRGSAAGHPPVLYGGSVDPKNASGLAALPEVDGFLVGGASLAAETFLAIGDALVKAEHAI</sequence>
<dbReference type="InterPro" id="IPR035990">
    <property type="entry name" value="TIM_sf"/>
</dbReference>